<dbReference type="Proteomes" id="UP000479710">
    <property type="component" value="Unassembled WGS sequence"/>
</dbReference>
<proteinExistence type="predicted"/>
<dbReference type="AlphaFoldDB" id="A0A6G1DYJ7"/>
<organism evidence="2 3">
    <name type="scientific">Oryza meyeriana var. granulata</name>
    <dbReference type="NCBI Taxonomy" id="110450"/>
    <lineage>
        <taxon>Eukaryota</taxon>
        <taxon>Viridiplantae</taxon>
        <taxon>Streptophyta</taxon>
        <taxon>Embryophyta</taxon>
        <taxon>Tracheophyta</taxon>
        <taxon>Spermatophyta</taxon>
        <taxon>Magnoliopsida</taxon>
        <taxon>Liliopsida</taxon>
        <taxon>Poales</taxon>
        <taxon>Poaceae</taxon>
        <taxon>BOP clade</taxon>
        <taxon>Oryzoideae</taxon>
        <taxon>Oryzeae</taxon>
        <taxon>Oryzinae</taxon>
        <taxon>Oryza</taxon>
        <taxon>Oryza meyeriana</taxon>
    </lineage>
</organism>
<feature type="transmembrane region" description="Helical" evidence="1">
    <location>
        <begin position="113"/>
        <end position="133"/>
    </location>
</feature>
<name>A0A6G1DYJ7_9ORYZ</name>
<dbReference type="EMBL" id="SPHZ02000005">
    <property type="protein sequence ID" value="KAF0916753.1"/>
    <property type="molecule type" value="Genomic_DNA"/>
</dbReference>
<keyword evidence="3" id="KW-1185">Reference proteome</keyword>
<gene>
    <name evidence="2" type="ORF">E2562_011593</name>
</gene>
<keyword evidence="1" id="KW-1133">Transmembrane helix</keyword>
<evidence type="ECO:0000313" key="2">
    <source>
        <dbReference type="EMBL" id="KAF0916753.1"/>
    </source>
</evidence>
<comment type="caution">
    <text evidence="2">The sequence shown here is derived from an EMBL/GenBank/DDBJ whole genome shotgun (WGS) entry which is preliminary data.</text>
</comment>
<reference evidence="2 3" key="1">
    <citation type="submission" date="2019-11" db="EMBL/GenBank/DDBJ databases">
        <title>Whole genome sequence of Oryza granulata.</title>
        <authorList>
            <person name="Li W."/>
        </authorList>
    </citation>
    <scope>NUCLEOTIDE SEQUENCE [LARGE SCALE GENOMIC DNA]</scope>
    <source>
        <strain evidence="3">cv. Menghai</strain>
        <tissue evidence="2">Leaf</tissue>
    </source>
</reference>
<feature type="non-terminal residue" evidence="2">
    <location>
        <position position="1"/>
    </location>
</feature>
<protein>
    <submittedName>
        <fullName evidence="2">Uncharacterized protein</fullName>
    </submittedName>
</protein>
<feature type="transmembrane region" description="Helical" evidence="1">
    <location>
        <begin position="62"/>
        <end position="81"/>
    </location>
</feature>
<accession>A0A6G1DYJ7</accession>
<sequence length="140" mass="15708">TELGTLSQKKKKTESWSRRLATTVHGERKSVNRREGSGDPHRRGGAMGVMGRLRVFVVQEPVVAASCIIAGFGVIFFPWPAHLVEFQLPEGICSKSEGDMYCPAYAQFIKCHSLSTVIVNMACTFMCTCWSYYHDNIQSW</sequence>
<evidence type="ECO:0000256" key="1">
    <source>
        <dbReference type="SAM" id="Phobius"/>
    </source>
</evidence>
<keyword evidence="1" id="KW-0472">Membrane</keyword>
<evidence type="ECO:0000313" key="3">
    <source>
        <dbReference type="Proteomes" id="UP000479710"/>
    </source>
</evidence>
<keyword evidence="1" id="KW-0812">Transmembrane</keyword>